<dbReference type="Proteomes" id="UP000694559">
    <property type="component" value="Unplaced"/>
</dbReference>
<evidence type="ECO:0000256" key="11">
    <source>
        <dbReference type="SAM" id="MobiDB-lite"/>
    </source>
</evidence>
<feature type="region of interest" description="Disordered" evidence="11">
    <location>
        <begin position="354"/>
        <end position="407"/>
    </location>
</feature>
<comment type="subcellular location">
    <subcellularLocation>
        <location evidence="1">Membrane</location>
        <topology evidence="1">Single-pass type I membrane protein</topology>
    </subcellularLocation>
</comment>
<feature type="chain" id="PRO_5034467147" description="Ig-like domain-containing protein" evidence="13">
    <location>
        <begin position="25"/>
        <end position="407"/>
    </location>
</feature>
<dbReference type="PANTHER" id="PTHR16675:SF242">
    <property type="entry name" value="MAJOR HISTOCOMPATIBILITY COMPLEX CLASS I-RELATED GENE PROTEIN"/>
    <property type="match status" value="1"/>
</dbReference>
<keyword evidence="2" id="KW-0490">MHC I</keyword>
<keyword evidence="4 13" id="KW-0732">Signal</keyword>
<dbReference type="OrthoDB" id="8936120at2759"/>
<comment type="similarity">
    <text evidence="10">Belongs to the MHC class I family.</text>
</comment>
<dbReference type="InterPro" id="IPR013783">
    <property type="entry name" value="Ig-like_fold"/>
</dbReference>
<evidence type="ECO:0000259" key="14">
    <source>
        <dbReference type="PROSITE" id="PS50835"/>
    </source>
</evidence>
<keyword evidence="9" id="KW-0325">Glycoprotein</keyword>
<keyword evidence="5" id="KW-0391">Immunity</keyword>
<name>A0A8C6XDC7_NAJNA</name>
<dbReference type="PRINTS" id="PR01638">
    <property type="entry name" value="MHCCLASSI"/>
</dbReference>
<dbReference type="Pfam" id="PF07654">
    <property type="entry name" value="C1-set"/>
    <property type="match status" value="1"/>
</dbReference>
<protein>
    <recommendedName>
        <fullName evidence="14">Ig-like domain-containing protein</fullName>
    </recommendedName>
</protein>
<dbReference type="FunFam" id="3.30.500.10:FF:000001">
    <property type="entry name" value="H-2 class I histocompatibility antigen, alpha chain"/>
    <property type="match status" value="1"/>
</dbReference>
<evidence type="ECO:0000256" key="1">
    <source>
        <dbReference type="ARBA" id="ARBA00004479"/>
    </source>
</evidence>
<dbReference type="GO" id="GO:0042612">
    <property type="term" value="C:MHC class I protein complex"/>
    <property type="evidence" value="ECO:0007669"/>
    <property type="project" value="UniProtKB-KW"/>
</dbReference>
<dbReference type="Pfam" id="PF00129">
    <property type="entry name" value="MHC_I"/>
    <property type="match status" value="1"/>
</dbReference>
<feature type="domain" description="Ig-like" evidence="14">
    <location>
        <begin position="210"/>
        <end position="299"/>
    </location>
</feature>
<keyword evidence="7 12" id="KW-0472">Membrane</keyword>
<dbReference type="InterPro" id="IPR007110">
    <property type="entry name" value="Ig-like_dom"/>
</dbReference>
<dbReference type="PROSITE" id="PS50835">
    <property type="entry name" value="IG_LIKE"/>
    <property type="match status" value="1"/>
</dbReference>
<accession>A0A8C6XDC7</accession>
<evidence type="ECO:0000256" key="6">
    <source>
        <dbReference type="ARBA" id="ARBA00022989"/>
    </source>
</evidence>
<evidence type="ECO:0000256" key="12">
    <source>
        <dbReference type="SAM" id="Phobius"/>
    </source>
</evidence>
<evidence type="ECO:0000256" key="7">
    <source>
        <dbReference type="ARBA" id="ARBA00023136"/>
    </source>
</evidence>
<dbReference type="AlphaFoldDB" id="A0A8C6XDC7"/>
<dbReference type="Gene3D" id="2.60.40.10">
    <property type="entry name" value="Immunoglobulins"/>
    <property type="match status" value="1"/>
</dbReference>
<dbReference type="Ensembl" id="ENSNNAT00000013374.1">
    <property type="protein sequence ID" value="ENSNNAP00000012782.1"/>
    <property type="gene ID" value="ENSNNAG00000008617.1"/>
</dbReference>
<dbReference type="Gene3D" id="3.30.500.10">
    <property type="entry name" value="MHC class I-like antigen recognition-like"/>
    <property type="match status" value="1"/>
</dbReference>
<dbReference type="SMART" id="SM00407">
    <property type="entry name" value="IGc1"/>
    <property type="match status" value="1"/>
</dbReference>
<dbReference type="InterPro" id="IPR050208">
    <property type="entry name" value="MHC_class-I_related"/>
</dbReference>
<dbReference type="SUPFAM" id="SSF48726">
    <property type="entry name" value="Immunoglobulin"/>
    <property type="match status" value="1"/>
</dbReference>
<evidence type="ECO:0000256" key="5">
    <source>
        <dbReference type="ARBA" id="ARBA00022859"/>
    </source>
</evidence>
<dbReference type="FunFam" id="2.60.40.10:FF:000204">
    <property type="entry name" value="Major histocompatibility complex, class I-related protein"/>
    <property type="match status" value="1"/>
</dbReference>
<dbReference type="PROSITE" id="PS00290">
    <property type="entry name" value="IG_MHC"/>
    <property type="match status" value="1"/>
</dbReference>
<dbReference type="InterPro" id="IPR003597">
    <property type="entry name" value="Ig_C1-set"/>
</dbReference>
<keyword evidence="6 12" id="KW-1133">Transmembrane helix</keyword>
<evidence type="ECO:0000256" key="9">
    <source>
        <dbReference type="ARBA" id="ARBA00023180"/>
    </source>
</evidence>
<dbReference type="InterPro" id="IPR003006">
    <property type="entry name" value="Ig/MHC_CS"/>
</dbReference>
<evidence type="ECO:0000256" key="3">
    <source>
        <dbReference type="ARBA" id="ARBA00022692"/>
    </source>
</evidence>
<dbReference type="InterPro" id="IPR011162">
    <property type="entry name" value="MHC_I/II-like_Ag-recog"/>
</dbReference>
<dbReference type="InterPro" id="IPR037055">
    <property type="entry name" value="MHC_I-like_Ag-recog_sf"/>
</dbReference>
<dbReference type="GO" id="GO:0009897">
    <property type="term" value="C:external side of plasma membrane"/>
    <property type="evidence" value="ECO:0007669"/>
    <property type="project" value="TreeGrafter"/>
</dbReference>
<dbReference type="InterPro" id="IPR001039">
    <property type="entry name" value="MHC_I_a_a1/a2"/>
</dbReference>
<evidence type="ECO:0000256" key="2">
    <source>
        <dbReference type="ARBA" id="ARBA00022451"/>
    </source>
</evidence>
<reference evidence="15" key="2">
    <citation type="submission" date="2025-09" db="UniProtKB">
        <authorList>
            <consortium name="Ensembl"/>
        </authorList>
    </citation>
    <scope>IDENTIFICATION</scope>
</reference>
<evidence type="ECO:0000256" key="13">
    <source>
        <dbReference type="SAM" id="SignalP"/>
    </source>
</evidence>
<keyword evidence="3 12" id="KW-0812">Transmembrane</keyword>
<proteinExistence type="inferred from homology"/>
<evidence type="ECO:0000256" key="10">
    <source>
        <dbReference type="RuleBase" id="RU004439"/>
    </source>
</evidence>
<reference evidence="15" key="1">
    <citation type="submission" date="2025-08" db="UniProtKB">
        <authorList>
            <consortium name="Ensembl"/>
        </authorList>
    </citation>
    <scope>IDENTIFICATION</scope>
</reference>
<dbReference type="GO" id="GO:0002474">
    <property type="term" value="P:antigen processing and presentation of peptide antigen via MHC class I"/>
    <property type="evidence" value="ECO:0007669"/>
    <property type="project" value="UniProtKB-KW"/>
</dbReference>
<dbReference type="OMA" id="NTENPEY"/>
<dbReference type="GeneTree" id="ENSGT01150000286995"/>
<keyword evidence="8" id="KW-1015">Disulfide bond</keyword>
<organism evidence="15 16">
    <name type="scientific">Naja naja</name>
    <name type="common">Indian cobra</name>
    <dbReference type="NCBI Taxonomy" id="35670"/>
    <lineage>
        <taxon>Eukaryota</taxon>
        <taxon>Metazoa</taxon>
        <taxon>Chordata</taxon>
        <taxon>Craniata</taxon>
        <taxon>Vertebrata</taxon>
        <taxon>Euteleostomi</taxon>
        <taxon>Lepidosauria</taxon>
        <taxon>Squamata</taxon>
        <taxon>Bifurcata</taxon>
        <taxon>Unidentata</taxon>
        <taxon>Episquamata</taxon>
        <taxon>Toxicofera</taxon>
        <taxon>Serpentes</taxon>
        <taxon>Colubroidea</taxon>
        <taxon>Elapidae</taxon>
        <taxon>Elapinae</taxon>
        <taxon>Naja</taxon>
    </lineage>
</organism>
<dbReference type="GO" id="GO:0006955">
    <property type="term" value="P:immune response"/>
    <property type="evidence" value="ECO:0007669"/>
    <property type="project" value="TreeGrafter"/>
</dbReference>
<evidence type="ECO:0000256" key="8">
    <source>
        <dbReference type="ARBA" id="ARBA00023157"/>
    </source>
</evidence>
<evidence type="ECO:0000313" key="16">
    <source>
        <dbReference type="Proteomes" id="UP000694559"/>
    </source>
</evidence>
<dbReference type="CDD" id="cd07698">
    <property type="entry name" value="IgC1_MHC_I_alpha3"/>
    <property type="match status" value="1"/>
</dbReference>
<dbReference type="InterPro" id="IPR011161">
    <property type="entry name" value="MHC_I-like_Ag-recog"/>
</dbReference>
<dbReference type="InterPro" id="IPR036179">
    <property type="entry name" value="Ig-like_dom_sf"/>
</dbReference>
<evidence type="ECO:0000313" key="15">
    <source>
        <dbReference type="Ensembl" id="ENSNNAP00000012782.1"/>
    </source>
</evidence>
<dbReference type="GO" id="GO:0005615">
    <property type="term" value="C:extracellular space"/>
    <property type="evidence" value="ECO:0007669"/>
    <property type="project" value="TreeGrafter"/>
</dbReference>
<keyword evidence="16" id="KW-1185">Reference proteome</keyword>
<dbReference type="SUPFAM" id="SSF54452">
    <property type="entry name" value="MHC antigen-recognition domain"/>
    <property type="match status" value="1"/>
</dbReference>
<feature type="signal peptide" evidence="13">
    <location>
        <begin position="1"/>
        <end position="24"/>
    </location>
</feature>
<evidence type="ECO:0000256" key="4">
    <source>
        <dbReference type="ARBA" id="ARBA00022729"/>
    </source>
</evidence>
<sequence>MAMHFASLWLLVLLAVALRDSCFGASSHSLKYFYTAFSEPSQGQPYFVTVGYVDGQVFVHYDNHTRKKQPQVSWMEKVGKEDHQYWERETQISHQHEGVFKENLETLRNRYNQSEGLHTLQRMYGCELCADGTKEGFEMYGYDGRTFLIFDTETLTWVALVPQAQITQRKLDALPALNQRIKVYLEETCIEWLKKYLSYGKETLQRTEPPEVTVRGKTEVKDGMETHVCRLDGFYPREINASWTRDGEVWKEETFNRSLAPNADGTYHSWLSIQIDPKERGRYRCHVEHDGLQEPLDLALEEPTNSKSNLMFIIIGCVMAVLVLAFLVISVVLVVMKPRIMEFFKRRQDYRAAATTDRGSNSSGRVLFSGRDTDSNSSDQNSTHFGLEVKAPGGTGSSSPTLGMKAG</sequence>
<feature type="transmembrane region" description="Helical" evidence="12">
    <location>
        <begin position="310"/>
        <end position="336"/>
    </location>
</feature>
<dbReference type="PANTHER" id="PTHR16675">
    <property type="entry name" value="MHC CLASS I-RELATED"/>
    <property type="match status" value="1"/>
</dbReference>